<dbReference type="AlphaFoldDB" id="A0A4P9VMB2"/>
<dbReference type="GO" id="GO:0005835">
    <property type="term" value="C:fatty acid synthase complex"/>
    <property type="evidence" value="ECO:0007669"/>
    <property type="project" value="InterPro"/>
</dbReference>
<evidence type="ECO:0000256" key="1">
    <source>
        <dbReference type="ARBA" id="ARBA00023239"/>
    </source>
</evidence>
<dbReference type="Gene3D" id="3.10.129.10">
    <property type="entry name" value="Hotdog Thioesterase"/>
    <property type="match status" value="1"/>
</dbReference>
<dbReference type="GO" id="GO:0004312">
    <property type="term" value="F:fatty acid synthase activity"/>
    <property type="evidence" value="ECO:0007669"/>
    <property type="project" value="InterPro"/>
</dbReference>
<protein>
    <submittedName>
        <fullName evidence="4">3-hydroxybutyryl-CoA dehydratase</fullName>
    </submittedName>
</protein>
<keyword evidence="1" id="KW-0456">Lyase</keyword>
<name>A0A4P9VMB2_9GAMM</name>
<evidence type="ECO:0000313" key="4">
    <source>
        <dbReference type="EMBL" id="RDH43507.1"/>
    </source>
</evidence>
<dbReference type="InterPro" id="IPR029069">
    <property type="entry name" value="HotDog_dom_sf"/>
</dbReference>
<feature type="region of interest" description="Disordered" evidence="2">
    <location>
        <begin position="137"/>
        <end position="157"/>
    </location>
</feature>
<feature type="compositionally biased region" description="Low complexity" evidence="2">
    <location>
        <begin position="139"/>
        <end position="157"/>
    </location>
</feature>
<keyword evidence="5" id="KW-1185">Reference proteome</keyword>
<dbReference type="InterPro" id="IPR003965">
    <property type="entry name" value="Fatty_acid_synthase"/>
</dbReference>
<feature type="domain" description="MaoC-like" evidence="3">
    <location>
        <begin position="15"/>
        <end position="117"/>
    </location>
</feature>
<comment type="caution">
    <text evidence="4">The sequence shown here is derived from an EMBL/GenBank/DDBJ whole genome shotgun (WGS) entry which is preliminary data.</text>
</comment>
<organism evidence="4 5">
    <name type="scientific">Zooshikella ganghwensis</name>
    <dbReference type="NCBI Taxonomy" id="202772"/>
    <lineage>
        <taxon>Bacteria</taxon>
        <taxon>Pseudomonadati</taxon>
        <taxon>Pseudomonadota</taxon>
        <taxon>Gammaproteobacteria</taxon>
        <taxon>Oceanospirillales</taxon>
        <taxon>Zooshikellaceae</taxon>
        <taxon>Zooshikella</taxon>
    </lineage>
</organism>
<evidence type="ECO:0000313" key="5">
    <source>
        <dbReference type="Proteomes" id="UP000257039"/>
    </source>
</evidence>
<dbReference type="RefSeq" id="WP_094786827.1">
    <property type="nucleotide sequence ID" value="NZ_JAEVHG010000008.1"/>
</dbReference>
<reference evidence="4 5" key="1">
    <citation type="submission" date="2017-04" db="EMBL/GenBank/DDBJ databases">
        <title>Draft genome sequence of Zooshikella ganghwensis VG4 isolated from Red Sea sediments.</title>
        <authorList>
            <person name="Rehman Z."/>
            <person name="Alam I."/>
            <person name="Kamau A."/>
            <person name="Bajic V."/>
            <person name="Leiknes T."/>
        </authorList>
    </citation>
    <scope>NUCLEOTIDE SEQUENCE [LARGE SCALE GENOMIC DNA]</scope>
    <source>
        <strain evidence="4 5">VG4</strain>
    </source>
</reference>
<dbReference type="SUPFAM" id="SSF54637">
    <property type="entry name" value="Thioesterase/thiol ester dehydrase-isomerase"/>
    <property type="match status" value="1"/>
</dbReference>
<dbReference type="FunFam" id="3.10.129.10:FF:000042">
    <property type="entry name" value="MaoC domain protein dehydratase"/>
    <property type="match status" value="1"/>
</dbReference>
<evidence type="ECO:0000259" key="3">
    <source>
        <dbReference type="Pfam" id="PF01575"/>
    </source>
</evidence>
<dbReference type="CDD" id="cd03449">
    <property type="entry name" value="R_hydratase"/>
    <property type="match status" value="1"/>
</dbReference>
<dbReference type="GO" id="GO:0006633">
    <property type="term" value="P:fatty acid biosynthetic process"/>
    <property type="evidence" value="ECO:0007669"/>
    <property type="project" value="InterPro"/>
</dbReference>
<sequence length="157" mass="16855">MTTLQSIPFSDLTIGQQATFSKTLTEQDIVLFAHTSGDINPVHLDKDYAEATPFKQCIAHGMWSAGLISAALATKLPGPGSIYLGQSLRFVRPVFVGDTLTVTLTVKEKHDRKRRVVLSCSVTNQAGKEVVSGEAEVMAPETAATHPAPHLPEVSLT</sequence>
<dbReference type="PRINTS" id="PR01483">
    <property type="entry name" value="FASYNTHASE"/>
</dbReference>
<gene>
    <name evidence="4" type="ORF">B9G39_08665</name>
</gene>
<dbReference type="Proteomes" id="UP000257039">
    <property type="component" value="Unassembled WGS sequence"/>
</dbReference>
<dbReference type="InterPro" id="IPR050965">
    <property type="entry name" value="UPF0336/Enoyl-CoA_hydratase"/>
</dbReference>
<dbReference type="InterPro" id="IPR002539">
    <property type="entry name" value="MaoC-like_dom"/>
</dbReference>
<dbReference type="Pfam" id="PF01575">
    <property type="entry name" value="MaoC_dehydratas"/>
    <property type="match status" value="1"/>
</dbReference>
<dbReference type="PANTHER" id="PTHR43437">
    <property type="entry name" value="HYDROXYACYL-THIOESTER DEHYDRATASE TYPE 2, MITOCHONDRIAL-RELATED"/>
    <property type="match status" value="1"/>
</dbReference>
<dbReference type="PANTHER" id="PTHR43437:SF3">
    <property type="entry name" value="HYDROXYACYL-THIOESTER DEHYDRATASE TYPE 2, MITOCHONDRIAL"/>
    <property type="match status" value="1"/>
</dbReference>
<dbReference type="EMBL" id="NDXW01000001">
    <property type="protein sequence ID" value="RDH43507.1"/>
    <property type="molecule type" value="Genomic_DNA"/>
</dbReference>
<accession>A0A4P9VMB2</accession>
<proteinExistence type="predicted"/>
<evidence type="ECO:0000256" key="2">
    <source>
        <dbReference type="SAM" id="MobiDB-lite"/>
    </source>
</evidence>
<dbReference type="GO" id="GO:0019171">
    <property type="term" value="F:(3R)-hydroxyacyl-[acyl-carrier-protein] dehydratase activity"/>
    <property type="evidence" value="ECO:0007669"/>
    <property type="project" value="TreeGrafter"/>
</dbReference>